<dbReference type="Proteomes" id="UP000031668">
    <property type="component" value="Unassembled WGS sequence"/>
</dbReference>
<proteinExistence type="predicted"/>
<sequence length="133" mass="15252">MVAADVSITSRSAQVLASETTIFPENIGLCELLTLLFAPFALMRPDLHNKRYLGALCGLGYDIETRQSLFPQNDVEFLFPFRFTNDDLHKVNGVRTYISNTLGVSIEQFSAARLHIKTWRDKVIENLMEYTWY</sequence>
<evidence type="ECO:0000313" key="1">
    <source>
        <dbReference type="EMBL" id="KII62917.1"/>
    </source>
</evidence>
<dbReference type="EMBL" id="JWZT01004849">
    <property type="protein sequence ID" value="KII62917.1"/>
    <property type="molecule type" value="Genomic_DNA"/>
</dbReference>
<protein>
    <submittedName>
        <fullName evidence="1">Putative ATP-dependent RNA helicase TDRD9</fullName>
    </submittedName>
</protein>
<keyword evidence="1" id="KW-0067">ATP-binding</keyword>
<evidence type="ECO:0000313" key="2">
    <source>
        <dbReference type="Proteomes" id="UP000031668"/>
    </source>
</evidence>
<dbReference type="OMA" id="ETTIFPE"/>
<dbReference type="AlphaFoldDB" id="A0A0C2J1B7"/>
<dbReference type="GO" id="GO:0004386">
    <property type="term" value="F:helicase activity"/>
    <property type="evidence" value="ECO:0007669"/>
    <property type="project" value="UniProtKB-KW"/>
</dbReference>
<dbReference type="OrthoDB" id="66977at2759"/>
<keyword evidence="2" id="KW-1185">Reference proteome</keyword>
<organism evidence="1 2">
    <name type="scientific">Thelohanellus kitauei</name>
    <name type="common">Myxosporean</name>
    <dbReference type="NCBI Taxonomy" id="669202"/>
    <lineage>
        <taxon>Eukaryota</taxon>
        <taxon>Metazoa</taxon>
        <taxon>Cnidaria</taxon>
        <taxon>Myxozoa</taxon>
        <taxon>Myxosporea</taxon>
        <taxon>Bivalvulida</taxon>
        <taxon>Platysporina</taxon>
        <taxon>Myxobolidae</taxon>
        <taxon>Thelohanellus</taxon>
    </lineage>
</organism>
<keyword evidence="1" id="KW-0347">Helicase</keyword>
<accession>A0A0C2J1B7</accession>
<keyword evidence="1" id="KW-0547">Nucleotide-binding</keyword>
<name>A0A0C2J1B7_THEKT</name>
<keyword evidence="1" id="KW-0378">Hydrolase</keyword>
<gene>
    <name evidence="1" type="ORF">RF11_04288</name>
</gene>
<comment type="caution">
    <text evidence="1">The sequence shown here is derived from an EMBL/GenBank/DDBJ whole genome shotgun (WGS) entry which is preliminary data.</text>
</comment>
<reference evidence="1 2" key="1">
    <citation type="journal article" date="2014" name="Genome Biol. Evol.">
        <title>The genome of the myxosporean Thelohanellus kitauei shows adaptations to nutrient acquisition within its fish host.</title>
        <authorList>
            <person name="Yang Y."/>
            <person name="Xiong J."/>
            <person name="Zhou Z."/>
            <person name="Huo F."/>
            <person name="Miao W."/>
            <person name="Ran C."/>
            <person name="Liu Y."/>
            <person name="Zhang J."/>
            <person name="Feng J."/>
            <person name="Wang M."/>
            <person name="Wang M."/>
            <person name="Wang L."/>
            <person name="Yao B."/>
        </authorList>
    </citation>
    <scope>NUCLEOTIDE SEQUENCE [LARGE SCALE GENOMIC DNA]</scope>
    <source>
        <strain evidence="1">Wuqing</strain>
    </source>
</reference>